<keyword evidence="3" id="KW-0808">Transferase</keyword>
<feature type="domain" description="Glycosyltransferase subfamily 4-like N-terminal" evidence="2">
    <location>
        <begin position="14"/>
        <end position="172"/>
    </location>
</feature>
<dbReference type="Gene3D" id="3.40.50.2000">
    <property type="entry name" value="Glycogen Phosphorylase B"/>
    <property type="match status" value="2"/>
</dbReference>
<evidence type="ECO:0000259" key="2">
    <source>
        <dbReference type="Pfam" id="PF13439"/>
    </source>
</evidence>
<dbReference type="PANTHER" id="PTHR12526">
    <property type="entry name" value="GLYCOSYLTRANSFERASE"/>
    <property type="match status" value="1"/>
</dbReference>
<organism evidence="3 4">
    <name type="scientific">Spiribacter salinus</name>
    <dbReference type="NCBI Taxonomy" id="1335746"/>
    <lineage>
        <taxon>Bacteria</taxon>
        <taxon>Pseudomonadati</taxon>
        <taxon>Pseudomonadota</taxon>
        <taxon>Gammaproteobacteria</taxon>
        <taxon>Chromatiales</taxon>
        <taxon>Ectothiorhodospiraceae</taxon>
        <taxon>Spiribacter</taxon>
    </lineage>
</organism>
<dbReference type="Pfam" id="PF13439">
    <property type="entry name" value="Glyco_transf_4"/>
    <property type="match status" value="1"/>
</dbReference>
<evidence type="ECO:0000313" key="3">
    <source>
        <dbReference type="EMBL" id="TQE98678.1"/>
    </source>
</evidence>
<dbReference type="Pfam" id="PF00534">
    <property type="entry name" value="Glycos_transf_1"/>
    <property type="match status" value="1"/>
</dbReference>
<proteinExistence type="predicted"/>
<protein>
    <submittedName>
        <fullName evidence="3">Glycosyltransferase</fullName>
    </submittedName>
</protein>
<dbReference type="GO" id="GO:0016757">
    <property type="term" value="F:glycosyltransferase activity"/>
    <property type="evidence" value="ECO:0007669"/>
    <property type="project" value="InterPro"/>
</dbReference>
<dbReference type="EMBL" id="VIFK01000155">
    <property type="protein sequence ID" value="TQE98678.1"/>
    <property type="molecule type" value="Genomic_DNA"/>
</dbReference>
<dbReference type="SUPFAM" id="SSF53756">
    <property type="entry name" value="UDP-Glycosyltransferase/glycogen phosphorylase"/>
    <property type="match status" value="1"/>
</dbReference>
<evidence type="ECO:0000259" key="1">
    <source>
        <dbReference type="Pfam" id="PF00534"/>
    </source>
</evidence>
<name>A0A540VPN0_9GAMM</name>
<gene>
    <name evidence="3" type="ORF">FKY71_12565</name>
</gene>
<dbReference type="Proteomes" id="UP000315400">
    <property type="component" value="Unassembled WGS sequence"/>
</dbReference>
<evidence type="ECO:0000313" key="4">
    <source>
        <dbReference type="Proteomes" id="UP000315400"/>
    </source>
</evidence>
<dbReference type="GO" id="GO:1901135">
    <property type="term" value="P:carbohydrate derivative metabolic process"/>
    <property type="evidence" value="ECO:0007669"/>
    <property type="project" value="UniProtKB-ARBA"/>
</dbReference>
<sequence>MKPHAALFISDYGMGGVERMLVNTASGLAREGVRSSLVVTTDQLRFTQHLDPAVEVVHLEREHLERQLARWLEQATPPVAISGKLQDDSLLANARDRSGVKTRIYFRVGNPLGYRVQVRQRNRLLRWWQLRSLRRLYRRADGCIAVSAGNARDLQQQLRVPRERIHILPNPVITPNFAEQAGQPPDHPWFRRGAPPVVLGVGGLRLQKDFATLIRAFARLRETEECHLLILGEGRQRDRLLALAEALGVRDSVDLPGWVENPYPYMKHAGVFALSSIWEGFGNVLVEAAALGTAIVATDCPYGPREILQQGEYGQLVPTQDPVSLAAALRTALSQPPSPEHLMRAAQPYSVENSARQYIDDLAIHSPSHPA</sequence>
<dbReference type="AlphaFoldDB" id="A0A540VPN0"/>
<feature type="domain" description="Glycosyl transferase family 1" evidence="1">
    <location>
        <begin position="193"/>
        <end position="346"/>
    </location>
</feature>
<dbReference type="InterPro" id="IPR001296">
    <property type="entry name" value="Glyco_trans_1"/>
</dbReference>
<comment type="caution">
    <text evidence="3">The sequence shown here is derived from an EMBL/GenBank/DDBJ whole genome shotgun (WGS) entry which is preliminary data.</text>
</comment>
<reference evidence="3 4" key="1">
    <citation type="submission" date="2019-06" db="EMBL/GenBank/DDBJ databases">
        <title>Metagenome assembled Genome of Spiribacter salinus SL48-SHIP from the microbial mat of Salt Lake 48 (Novosibirsk region, Russia).</title>
        <authorList>
            <person name="Shipova A."/>
            <person name="Rozanov A.S."/>
            <person name="Bryanskaya A.V."/>
            <person name="Peltek S.E."/>
        </authorList>
    </citation>
    <scope>NUCLEOTIDE SEQUENCE [LARGE SCALE GENOMIC DNA]</scope>
    <source>
        <strain evidence="3">SL48-SHIP-2</strain>
    </source>
</reference>
<dbReference type="CDD" id="cd03811">
    <property type="entry name" value="GT4_GT28_WabH-like"/>
    <property type="match status" value="1"/>
</dbReference>
<accession>A0A540VPN0</accession>
<dbReference type="InterPro" id="IPR028098">
    <property type="entry name" value="Glyco_trans_4-like_N"/>
</dbReference>